<keyword evidence="4" id="KW-1185">Reference proteome</keyword>
<evidence type="ECO:0000256" key="1">
    <source>
        <dbReference type="SAM" id="SignalP"/>
    </source>
</evidence>
<dbReference type="InterPro" id="IPR029063">
    <property type="entry name" value="SAM-dependent_MTases_sf"/>
</dbReference>
<name>A0A6G7ZPZ5_9SPHN</name>
<dbReference type="Proteomes" id="UP000502502">
    <property type="component" value="Chromosome"/>
</dbReference>
<dbReference type="SUPFAM" id="SSF53335">
    <property type="entry name" value="S-adenosyl-L-methionine-dependent methyltransferases"/>
    <property type="match status" value="1"/>
</dbReference>
<evidence type="ECO:0000313" key="3">
    <source>
        <dbReference type="EMBL" id="QIL02992.1"/>
    </source>
</evidence>
<dbReference type="CDD" id="cd02440">
    <property type="entry name" value="AdoMet_MTases"/>
    <property type="match status" value="1"/>
</dbReference>
<feature type="chain" id="PRO_5026074558" evidence="1">
    <location>
        <begin position="23"/>
        <end position="233"/>
    </location>
</feature>
<dbReference type="RefSeq" id="WP_166095432.1">
    <property type="nucleotide sequence ID" value="NZ_CP049871.1"/>
</dbReference>
<gene>
    <name evidence="3" type="ORF">G7078_09535</name>
</gene>
<dbReference type="AlphaFoldDB" id="A0A6G7ZPZ5"/>
<keyword evidence="1" id="KW-0732">Signal</keyword>
<reference evidence="3 4" key="1">
    <citation type="submission" date="2020-03" db="EMBL/GenBank/DDBJ databases">
        <title>Sphingomonas sp. nov., isolated from fish.</title>
        <authorList>
            <person name="Hyun D.-W."/>
            <person name="Bae J.-W."/>
        </authorList>
    </citation>
    <scope>NUCLEOTIDE SEQUENCE [LARGE SCALE GENOMIC DNA]</scope>
    <source>
        <strain evidence="3 4">HDW15C</strain>
    </source>
</reference>
<keyword evidence="3" id="KW-0489">Methyltransferase</keyword>
<feature type="signal peptide" evidence="1">
    <location>
        <begin position="1"/>
        <end position="22"/>
    </location>
</feature>
<evidence type="ECO:0000313" key="4">
    <source>
        <dbReference type="Proteomes" id="UP000502502"/>
    </source>
</evidence>
<proteinExistence type="predicted"/>
<organism evidence="3 4">
    <name type="scientific">Sphingomonas sinipercae</name>
    <dbReference type="NCBI Taxonomy" id="2714944"/>
    <lineage>
        <taxon>Bacteria</taxon>
        <taxon>Pseudomonadati</taxon>
        <taxon>Pseudomonadota</taxon>
        <taxon>Alphaproteobacteria</taxon>
        <taxon>Sphingomonadales</taxon>
        <taxon>Sphingomonadaceae</taxon>
        <taxon>Sphingomonas</taxon>
    </lineage>
</organism>
<accession>A0A6G7ZPZ5</accession>
<evidence type="ECO:0000259" key="2">
    <source>
        <dbReference type="Pfam" id="PF08241"/>
    </source>
</evidence>
<dbReference type="EMBL" id="CP049871">
    <property type="protein sequence ID" value="QIL02992.1"/>
    <property type="molecule type" value="Genomic_DNA"/>
</dbReference>
<feature type="domain" description="Methyltransferase type 11" evidence="2">
    <location>
        <begin position="72"/>
        <end position="170"/>
    </location>
</feature>
<dbReference type="PANTHER" id="PTHR43861">
    <property type="entry name" value="TRANS-ACONITATE 2-METHYLTRANSFERASE-RELATED"/>
    <property type="match status" value="1"/>
</dbReference>
<dbReference type="InterPro" id="IPR013216">
    <property type="entry name" value="Methyltransf_11"/>
</dbReference>
<dbReference type="GO" id="GO:0032259">
    <property type="term" value="P:methylation"/>
    <property type="evidence" value="ECO:0007669"/>
    <property type="project" value="UniProtKB-KW"/>
</dbReference>
<dbReference type="GO" id="GO:0008757">
    <property type="term" value="F:S-adenosylmethionine-dependent methyltransferase activity"/>
    <property type="evidence" value="ECO:0007669"/>
    <property type="project" value="InterPro"/>
</dbReference>
<dbReference type="KEGG" id="ssin:G7078_09535"/>
<sequence>MKTSIKLSAVVLLAAVASCRQSDDANRFPKAHRPVAAIVGDSFSTEDVRDRQGEFAKVVELAGVTPGMSVADVGSGEGYFAVRLSPIVGRRGRVLAEDIVPEVRERLAERIQRENLDNVAVTLGTPEDPRLPVRSFDRIFLVHMYHEVASPYEFLWHLRDSLKPDGQVIVVDASRPTNRHGTPLSLLQCEFAAVGYKLLQTAPVTEDGTYFASFSAVGDRPQPGAIKPCEPSK</sequence>
<protein>
    <submittedName>
        <fullName evidence="3">Methyltransferase domain-containing protein</fullName>
    </submittedName>
</protein>
<keyword evidence="3" id="KW-0808">Transferase</keyword>
<dbReference type="PROSITE" id="PS51257">
    <property type="entry name" value="PROKAR_LIPOPROTEIN"/>
    <property type="match status" value="1"/>
</dbReference>
<dbReference type="Pfam" id="PF08241">
    <property type="entry name" value="Methyltransf_11"/>
    <property type="match status" value="1"/>
</dbReference>
<dbReference type="Gene3D" id="3.40.50.150">
    <property type="entry name" value="Vaccinia Virus protein VP39"/>
    <property type="match status" value="1"/>
</dbReference>